<sequence length="219" mass="24480">MKRDYPQHDYTFFNGCSSTSASTIAASASGFLDVIRKSKLWDKVEEQDVNIDELLAVLGYKVKSSDMVDGGQKIEHLEGVSGTDDELSQLAYDYVHYNHSDLSLWLKSIICELNPINQPYVIDDSFVNKTASITSMVVESSSLSIGASSSYNHNPIVLLDTPENEIRLVRTLMALLTCSYSDACSKAVKQDEKGWGRQWKHGGRVQWGGWSRPFVFLII</sequence>
<comment type="caution">
    <text evidence="2">The sequence shown here is derived from an EMBL/GenBank/DDBJ whole genome shotgun (WGS) entry which is preliminary data.</text>
</comment>
<dbReference type="Pfam" id="PF12041">
    <property type="entry name" value="DELLA"/>
    <property type="match status" value="1"/>
</dbReference>
<gene>
    <name evidence="2" type="ORF">LVIROSA_LOCUS18621</name>
</gene>
<dbReference type="AlphaFoldDB" id="A0AAU9N1J2"/>
<proteinExistence type="predicted"/>
<evidence type="ECO:0000313" key="3">
    <source>
        <dbReference type="Proteomes" id="UP001157418"/>
    </source>
</evidence>
<dbReference type="EMBL" id="CAKMRJ010003334">
    <property type="protein sequence ID" value="CAH1431927.1"/>
    <property type="molecule type" value="Genomic_DNA"/>
</dbReference>
<dbReference type="SMART" id="SM01129">
    <property type="entry name" value="DELLA"/>
    <property type="match status" value="1"/>
</dbReference>
<organism evidence="2 3">
    <name type="scientific">Lactuca virosa</name>
    <dbReference type="NCBI Taxonomy" id="75947"/>
    <lineage>
        <taxon>Eukaryota</taxon>
        <taxon>Viridiplantae</taxon>
        <taxon>Streptophyta</taxon>
        <taxon>Embryophyta</taxon>
        <taxon>Tracheophyta</taxon>
        <taxon>Spermatophyta</taxon>
        <taxon>Magnoliopsida</taxon>
        <taxon>eudicotyledons</taxon>
        <taxon>Gunneridae</taxon>
        <taxon>Pentapetalae</taxon>
        <taxon>asterids</taxon>
        <taxon>campanulids</taxon>
        <taxon>Asterales</taxon>
        <taxon>Asteraceae</taxon>
        <taxon>Cichorioideae</taxon>
        <taxon>Cichorieae</taxon>
        <taxon>Lactucinae</taxon>
        <taxon>Lactuca</taxon>
    </lineage>
</organism>
<reference evidence="2 3" key="1">
    <citation type="submission" date="2022-01" db="EMBL/GenBank/DDBJ databases">
        <authorList>
            <person name="Xiong W."/>
            <person name="Schranz E."/>
        </authorList>
    </citation>
    <scope>NUCLEOTIDE SEQUENCE [LARGE SCALE GENOMIC DNA]</scope>
</reference>
<feature type="domain" description="Transcriptional factor DELLA N-terminal" evidence="1">
    <location>
        <begin position="52"/>
        <end position="116"/>
    </location>
</feature>
<keyword evidence="3" id="KW-1185">Reference proteome</keyword>
<name>A0AAU9N1J2_9ASTR</name>
<dbReference type="InterPro" id="IPR021914">
    <property type="entry name" value="TF_DELLA_N"/>
</dbReference>
<evidence type="ECO:0000259" key="1">
    <source>
        <dbReference type="Pfam" id="PF12041"/>
    </source>
</evidence>
<dbReference type="InterPro" id="IPR038088">
    <property type="entry name" value="DELLA_N_sf"/>
</dbReference>
<protein>
    <recommendedName>
        <fullName evidence="1">Transcriptional factor DELLA N-terminal domain-containing protein</fullName>
    </recommendedName>
</protein>
<accession>A0AAU9N1J2</accession>
<evidence type="ECO:0000313" key="2">
    <source>
        <dbReference type="EMBL" id="CAH1431927.1"/>
    </source>
</evidence>
<dbReference type="Proteomes" id="UP001157418">
    <property type="component" value="Unassembled WGS sequence"/>
</dbReference>
<dbReference type="Gene3D" id="1.10.10.1290">
    <property type="entry name" value="Transcriptional regulator DELLA, N-terminal domain"/>
    <property type="match status" value="1"/>
</dbReference>